<dbReference type="PROSITE" id="PS00237">
    <property type="entry name" value="G_PROTEIN_RECEP_F1_1"/>
    <property type="match status" value="1"/>
</dbReference>
<dbReference type="GO" id="GO:0004930">
    <property type="term" value="F:G protein-coupled receptor activity"/>
    <property type="evidence" value="ECO:0007669"/>
    <property type="project" value="UniProtKB-KW"/>
</dbReference>
<dbReference type="InterPro" id="IPR017452">
    <property type="entry name" value="GPCR_Rhodpsn_7TM"/>
</dbReference>
<evidence type="ECO:0000256" key="4">
    <source>
        <dbReference type="ARBA" id="ARBA00023040"/>
    </source>
</evidence>
<feature type="transmembrane region" description="Helical" evidence="9">
    <location>
        <begin position="97"/>
        <end position="118"/>
    </location>
</feature>
<name>A0A915JUA5_ROMCU</name>
<keyword evidence="2 8" id="KW-0812">Transmembrane</keyword>
<comment type="subcellular location">
    <subcellularLocation>
        <location evidence="1">Membrane</location>
        <topology evidence="1">Multi-pass membrane protein</topology>
    </subcellularLocation>
</comment>
<feature type="domain" description="G-protein coupled receptors family 1 profile" evidence="10">
    <location>
        <begin position="1"/>
        <end position="131"/>
    </location>
</feature>
<dbReference type="Proteomes" id="UP000887565">
    <property type="component" value="Unplaced"/>
</dbReference>
<keyword evidence="3 9" id="KW-1133">Transmembrane helix</keyword>
<feature type="transmembrane region" description="Helical" evidence="9">
    <location>
        <begin position="51"/>
        <end position="70"/>
    </location>
</feature>
<sequence length="131" mass="14691">MNIKTIGKLTLYFQYLTVNASILTILSISVERFLVICMPLKAKSYCTRKRTAFTIAGVWIFCILSSSPALSHNEVRLNEETCAAECNLTEGHEWFSIAQVAIFYILPGILLSVIYALIIRALRESPNIDST</sequence>
<keyword evidence="6 8" id="KW-0675">Receptor</keyword>
<evidence type="ECO:0000256" key="8">
    <source>
        <dbReference type="RuleBase" id="RU000688"/>
    </source>
</evidence>
<keyword evidence="4 8" id="KW-0297">G-protein coupled receptor</keyword>
<dbReference type="PANTHER" id="PTHR24243">
    <property type="entry name" value="G-PROTEIN COUPLED RECEPTOR"/>
    <property type="match status" value="1"/>
</dbReference>
<comment type="similarity">
    <text evidence="8">Belongs to the G-protein coupled receptor 1 family.</text>
</comment>
<evidence type="ECO:0000256" key="9">
    <source>
        <dbReference type="SAM" id="Phobius"/>
    </source>
</evidence>
<dbReference type="SUPFAM" id="SSF81321">
    <property type="entry name" value="Family A G protein-coupled receptor-like"/>
    <property type="match status" value="1"/>
</dbReference>
<evidence type="ECO:0000256" key="7">
    <source>
        <dbReference type="ARBA" id="ARBA00023224"/>
    </source>
</evidence>
<dbReference type="AlphaFoldDB" id="A0A915JUA5"/>
<dbReference type="Gene3D" id="1.20.1070.10">
    <property type="entry name" value="Rhodopsin 7-helix transmembrane proteins"/>
    <property type="match status" value="1"/>
</dbReference>
<dbReference type="PROSITE" id="PS50262">
    <property type="entry name" value="G_PROTEIN_RECEP_F1_2"/>
    <property type="match status" value="1"/>
</dbReference>
<dbReference type="OMA" id="TEGHEWF"/>
<keyword evidence="5 9" id="KW-0472">Membrane</keyword>
<dbReference type="InterPro" id="IPR000276">
    <property type="entry name" value="GPCR_Rhodpsn"/>
</dbReference>
<dbReference type="WBParaSite" id="nRc.2.0.1.t29846-RA">
    <property type="protein sequence ID" value="nRc.2.0.1.t29846-RA"/>
    <property type="gene ID" value="nRc.2.0.1.g29846"/>
</dbReference>
<protein>
    <submittedName>
        <fullName evidence="12">G-protein coupled receptors family 1 profile domain-containing protein</fullName>
    </submittedName>
</protein>
<evidence type="ECO:0000256" key="6">
    <source>
        <dbReference type="ARBA" id="ARBA00023170"/>
    </source>
</evidence>
<dbReference type="PANTHER" id="PTHR24243:SF233">
    <property type="entry name" value="THYROTROPIN-RELEASING HORMONE RECEPTOR"/>
    <property type="match status" value="1"/>
</dbReference>
<evidence type="ECO:0000256" key="5">
    <source>
        <dbReference type="ARBA" id="ARBA00023136"/>
    </source>
</evidence>
<proteinExistence type="inferred from homology"/>
<dbReference type="PRINTS" id="PR00237">
    <property type="entry name" value="GPCRRHODOPSN"/>
</dbReference>
<organism evidence="11 12">
    <name type="scientific">Romanomermis culicivorax</name>
    <name type="common">Nematode worm</name>
    <dbReference type="NCBI Taxonomy" id="13658"/>
    <lineage>
        <taxon>Eukaryota</taxon>
        <taxon>Metazoa</taxon>
        <taxon>Ecdysozoa</taxon>
        <taxon>Nematoda</taxon>
        <taxon>Enoplea</taxon>
        <taxon>Dorylaimia</taxon>
        <taxon>Mermithida</taxon>
        <taxon>Mermithoidea</taxon>
        <taxon>Mermithidae</taxon>
        <taxon>Romanomermis</taxon>
    </lineage>
</organism>
<keyword evidence="11" id="KW-1185">Reference proteome</keyword>
<evidence type="ECO:0000313" key="11">
    <source>
        <dbReference type="Proteomes" id="UP000887565"/>
    </source>
</evidence>
<dbReference type="Pfam" id="PF00001">
    <property type="entry name" value="7tm_1"/>
    <property type="match status" value="1"/>
</dbReference>
<evidence type="ECO:0000313" key="12">
    <source>
        <dbReference type="WBParaSite" id="nRc.2.0.1.t29846-RA"/>
    </source>
</evidence>
<reference evidence="12" key="1">
    <citation type="submission" date="2022-11" db="UniProtKB">
        <authorList>
            <consortium name="WormBaseParasite"/>
        </authorList>
    </citation>
    <scope>IDENTIFICATION</scope>
</reference>
<accession>A0A915JUA5</accession>
<evidence type="ECO:0000256" key="1">
    <source>
        <dbReference type="ARBA" id="ARBA00004141"/>
    </source>
</evidence>
<evidence type="ECO:0000259" key="10">
    <source>
        <dbReference type="PROSITE" id="PS50262"/>
    </source>
</evidence>
<dbReference type="GO" id="GO:0005886">
    <property type="term" value="C:plasma membrane"/>
    <property type="evidence" value="ECO:0007669"/>
    <property type="project" value="TreeGrafter"/>
</dbReference>
<keyword evidence="7 8" id="KW-0807">Transducer</keyword>
<feature type="transmembrane region" description="Helical" evidence="9">
    <location>
        <begin position="12"/>
        <end position="30"/>
    </location>
</feature>
<evidence type="ECO:0000256" key="2">
    <source>
        <dbReference type="ARBA" id="ARBA00022692"/>
    </source>
</evidence>
<evidence type="ECO:0000256" key="3">
    <source>
        <dbReference type="ARBA" id="ARBA00022989"/>
    </source>
</evidence>